<sequence length="259" mass="27814">MDVEASSCVALSSVVAGSSIFLTAVSMNVISTRDVVVTSSYMLSLLAERECPLVRTMLISVLFVVVVAVAVVLMGVLVVSRFGDEGMPSLIEVVMLMAEGSEVLLLLLVVVLELEGLLVLLSNRRVSFSTLIHCSADMRSVLSPEKLFSTVRVMLSNMTISSTGRQRPVCGWQSLALQLHLLTHIVPYNPSGQGVSQLKGAGPGLEWVRSGVETKGGRSRNFPIPNRILKVNRTLTTLSAISDGRNGRIIMHGSSCTET</sequence>
<name>A0A182J4F7_ANOAO</name>
<dbReference type="AlphaFoldDB" id="A0A182J4F7"/>
<organism evidence="1">
    <name type="scientific">Anopheles atroparvus</name>
    <name type="common">European mosquito</name>
    <dbReference type="NCBI Taxonomy" id="41427"/>
    <lineage>
        <taxon>Eukaryota</taxon>
        <taxon>Metazoa</taxon>
        <taxon>Ecdysozoa</taxon>
        <taxon>Arthropoda</taxon>
        <taxon>Hexapoda</taxon>
        <taxon>Insecta</taxon>
        <taxon>Pterygota</taxon>
        <taxon>Neoptera</taxon>
        <taxon>Endopterygota</taxon>
        <taxon>Diptera</taxon>
        <taxon>Nematocera</taxon>
        <taxon>Culicoidea</taxon>
        <taxon>Culicidae</taxon>
        <taxon>Anophelinae</taxon>
        <taxon>Anopheles</taxon>
    </lineage>
</organism>
<protein>
    <submittedName>
        <fullName evidence="1">Uncharacterized protein</fullName>
    </submittedName>
</protein>
<proteinExistence type="predicted"/>
<accession>A0A182J4F7</accession>
<reference evidence="1" key="1">
    <citation type="submission" date="2022-08" db="UniProtKB">
        <authorList>
            <consortium name="EnsemblMetazoa"/>
        </authorList>
    </citation>
    <scope>IDENTIFICATION</scope>
    <source>
        <strain evidence="1">EBRO</strain>
    </source>
</reference>
<dbReference type="VEuPathDB" id="VectorBase:AATE011147"/>
<dbReference type="EnsemblMetazoa" id="AATE011147-RA">
    <property type="protein sequence ID" value="AATE011147-PA.1"/>
    <property type="gene ID" value="AATE011147"/>
</dbReference>
<evidence type="ECO:0000313" key="1">
    <source>
        <dbReference type="EnsemblMetazoa" id="AATE011147-PA.1"/>
    </source>
</evidence>